<evidence type="ECO:0000313" key="13">
    <source>
        <dbReference type="WBParaSite" id="ALUE_0001709601-mRNA-1"/>
    </source>
</evidence>
<keyword evidence="1" id="KW-0245">EGF-like domain</keyword>
<feature type="binding site" evidence="9">
    <location>
        <position position="136"/>
    </location>
    <ligand>
        <name>Zn(2+)</name>
        <dbReference type="ChEBI" id="CHEBI:29105"/>
        <note>catalytic</note>
    </ligand>
</feature>
<dbReference type="Pfam" id="PF00090">
    <property type="entry name" value="TSP_1"/>
    <property type="match status" value="1"/>
</dbReference>
<dbReference type="SMART" id="SM00235">
    <property type="entry name" value="ZnMc"/>
    <property type="match status" value="1"/>
</dbReference>
<dbReference type="InterPro" id="IPR006026">
    <property type="entry name" value="Peptidase_Metallo"/>
</dbReference>
<comment type="caution">
    <text evidence="9">Lacks conserved residue(s) required for the propagation of feature annotation.</text>
</comment>
<dbReference type="PANTHER" id="PTHR10127">
    <property type="entry name" value="DISCOIDIN, CUB, EGF, LAMININ , AND ZINC METALLOPROTEASE DOMAIN CONTAINING"/>
    <property type="match status" value="1"/>
</dbReference>
<dbReference type="GO" id="GO:0008270">
    <property type="term" value="F:zinc ion binding"/>
    <property type="evidence" value="ECO:0007669"/>
    <property type="project" value="UniProtKB-UniRule"/>
</dbReference>
<evidence type="ECO:0000256" key="6">
    <source>
        <dbReference type="ARBA" id="ARBA00023049"/>
    </source>
</evidence>
<evidence type="ECO:0000259" key="11">
    <source>
        <dbReference type="PROSITE" id="PS51864"/>
    </source>
</evidence>
<keyword evidence="8" id="KW-0325">Glycoprotein</keyword>
<dbReference type="SMART" id="SM00209">
    <property type="entry name" value="TSP1"/>
    <property type="match status" value="1"/>
</dbReference>
<keyword evidence="4 9" id="KW-0378">Hydrolase</keyword>
<dbReference type="FunFam" id="3.40.390.10:FF:000028">
    <property type="entry name" value="Zinc metalloproteinase"/>
    <property type="match status" value="1"/>
</dbReference>
<feature type="active site" evidence="9">
    <location>
        <position position="127"/>
    </location>
</feature>
<evidence type="ECO:0000256" key="1">
    <source>
        <dbReference type="ARBA" id="ARBA00022536"/>
    </source>
</evidence>
<dbReference type="InterPro" id="IPR000859">
    <property type="entry name" value="CUB_dom"/>
</dbReference>
<proteinExistence type="predicted"/>
<name>A0A9J2Q3V0_ASCLU</name>
<keyword evidence="5 9" id="KW-0862">Zinc</keyword>
<dbReference type="PROSITE" id="PS51864">
    <property type="entry name" value="ASTACIN"/>
    <property type="match status" value="1"/>
</dbReference>
<evidence type="ECO:0000256" key="4">
    <source>
        <dbReference type="ARBA" id="ARBA00022801"/>
    </source>
</evidence>
<reference evidence="13" key="1">
    <citation type="submission" date="2023-03" db="UniProtKB">
        <authorList>
            <consortium name="WormBaseParasite"/>
        </authorList>
    </citation>
    <scope>IDENTIFICATION</scope>
</reference>
<dbReference type="Gene3D" id="3.40.390.10">
    <property type="entry name" value="Collagenase (Catalytic Domain)"/>
    <property type="match status" value="1"/>
</dbReference>
<keyword evidence="6 9" id="KW-0482">Metalloprotease</keyword>
<dbReference type="SUPFAM" id="SSF82895">
    <property type="entry name" value="TSP-1 type 1 repeat"/>
    <property type="match status" value="1"/>
</dbReference>
<evidence type="ECO:0000256" key="9">
    <source>
        <dbReference type="PROSITE-ProRule" id="PRU01211"/>
    </source>
</evidence>
<dbReference type="PROSITE" id="PS50092">
    <property type="entry name" value="TSP1"/>
    <property type="match status" value="1"/>
</dbReference>
<dbReference type="InterPro" id="IPR035914">
    <property type="entry name" value="Sperma_CUB_dom_sf"/>
</dbReference>
<accession>A0A9J2Q3V0</accession>
<dbReference type="SUPFAM" id="SSF55486">
    <property type="entry name" value="Metalloproteases ('zincins'), catalytic domain"/>
    <property type="match status" value="1"/>
</dbReference>
<dbReference type="Gene3D" id="2.20.100.10">
    <property type="entry name" value="Thrombospondin type-1 (TSP1) repeat"/>
    <property type="match status" value="1"/>
</dbReference>
<protein>
    <recommendedName>
        <fullName evidence="10">Metalloendopeptidase</fullName>
        <ecNumber evidence="10">3.4.24.-</ecNumber>
    </recommendedName>
</protein>
<dbReference type="InterPro" id="IPR034035">
    <property type="entry name" value="Astacin-like_dom"/>
</dbReference>
<keyword evidence="3 9" id="KW-0479">Metal-binding</keyword>
<keyword evidence="2 9" id="KW-0645">Protease</keyword>
<dbReference type="Pfam" id="PF01400">
    <property type="entry name" value="Astacin"/>
    <property type="match status" value="1"/>
</dbReference>
<evidence type="ECO:0000313" key="12">
    <source>
        <dbReference type="Proteomes" id="UP000036681"/>
    </source>
</evidence>
<feature type="binding site" evidence="9">
    <location>
        <position position="130"/>
    </location>
    <ligand>
        <name>Zn(2+)</name>
        <dbReference type="ChEBI" id="CHEBI:29105"/>
        <note>catalytic</note>
    </ligand>
</feature>
<feature type="binding site" evidence="9">
    <location>
        <position position="126"/>
    </location>
    <ligand>
        <name>Zn(2+)</name>
        <dbReference type="ChEBI" id="CHEBI:29105"/>
        <note>catalytic</note>
    </ligand>
</feature>
<dbReference type="InterPro" id="IPR000884">
    <property type="entry name" value="TSP1_rpt"/>
</dbReference>
<dbReference type="AlphaFoldDB" id="A0A9J2Q3V0"/>
<dbReference type="PANTHER" id="PTHR10127:SF898">
    <property type="entry name" value="ZINC METALLOPROTEINASE NAS-30"/>
    <property type="match status" value="1"/>
</dbReference>
<dbReference type="WBParaSite" id="ALUE_0001709601-mRNA-1">
    <property type="protein sequence ID" value="ALUE_0001709601-mRNA-1"/>
    <property type="gene ID" value="ALUE_0001709601"/>
</dbReference>
<organism evidence="12 13">
    <name type="scientific">Ascaris lumbricoides</name>
    <name type="common">Giant roundworm</name>
    <dbReference type="NCBI Taxonomy" id="6252"/>
    <lineage>
        <taxon>Eukaryota</taxon>
        <taxon>Metazoa</taxon>
        <taxon>Ecdysozoa</taxon>
        <taxon>Nematoda</taxon>
        <taxon>Chromadorea</taxon>
        <taxon>Rhabditida</taxon>
        <taxon>Spirurina</taxon>
        <taxon>Ascaridomorpha</taxon>
        <taxon>Ascaridoidea</taxon>
        <taxon>Ascarididae</taxon>
        <taxon>Ascaris</taxon>
    </lineage>
</organism>
<dbReference type="CDD" id="cd04280">
    <property type="entry name" value="ZnMc_astacin_like"/>
    <property type="match status" value="1"/>
</dbReference>
<keyword evidence="7" id="KW-1015">Disulfide bond</keyword>
<dbReference type="InterPro" id="IPR001506">
    <property type="entry name" value="Peptidase_M12A"/>
</dbReference>
<evidence type="ECO:0000256" key="7">
    <source>
        <dbReference type="ARBA" id="ARBA00023157"/>
    </source>
</evidence>
<dbReference type="InterPro" id="IPR036383">
    <property type="entry name" value="TSP1_rpt_sf"/>
</dbReference>
<comment type="cofactor">
    <cofactor evidence="9 10">
        <name>Zn(2+)</name>
        <dbReference type="ChEBI" id="CHEBI:29105"/>
    </cofactor>
    <text evidence="9 10">Binds 1 zinc ion per subunit.</text>
</comment>
<evidence type="ECO:0000256" key="3">
    <source>
        <dbReference type="ARBA" id="ARBA00022723"/>
    </source>
</evidence>
<evidence type="ECO:0000256" key="10">
    <source>
        <dbReference type="RuleBase" id="RU361183"/>
    </source>
</evidence>
<dbReference type="GO" id="GO:0018996">
    <property type="term" value="P:molting cycle, collagen and cuticulin-based cuticle"/>
    <property type="evidence" value="ECO:0007669"/>
    <property type="project" value="UniProtKB-ARBA"/>
</dbReference>
<dbReference type="SUPFAM" id="SSF49854">
    <property type="entry name" value="Spermadhesin, CUB domain"/>
    <property type="match status" value="1"/>
</dbReference>
<dbReference type="SMART" id="SM00042">
    <property type="entry name" value="CUB"/>
    <property type="match status" value="1"/>
</dbReference>
<evidence type="ECO:0000256" key="2">
    <source>
        <dbReference type="ARBA" id="ARBA00022670"/>
    </source>
</evidence>
<keyword evidence="12" id="KW-1185">Reference proteome</keyword>
<dbReference type="GO" id="GO:0004222">
    <property type="term" value="F:metalloendopeptidase activity"/>
    <property type="evidence" value="ECO:0007669"/>
    <property type="project" value="UniProtKB-UniRule"/>
</dbReference>
<feature type="domain" description="Peptidase M12A" evidence="11">
    <location>
        <begin position="37"/>
        <end position="230"/>
    </location>
</feature>
<dbReference type="EC" id="3.4.24.-" evidence="10"/>
<dbReference type="GO" id="GO:0006508">
    <property type="term" value="P:proteolysis"/>
    <property type="evidence" value="ECO:0007669"/>
    <property type="project" value="UniProtKB-KW"/>
</dbReference>
<dbReference type="InterPro" id="IPR024079">
    <property type="entry name" value="MetalloPept_cat_dom_sf"/>
</dbReference>
<dbReference type="PRINTS" id="PR00480">
    <property type="entry name" value="ASTACIN"/>
</dbReference>
<evidence type="ECO:0000256" key="8">
    <source>
        <dbReference type="ARBA" id="ARBA00023180"/>
    </source>
</evidence>
<dbReference type="Proteomes" id="UP000036681">
    <property type="component" value="Unplaced"/>
</dbReference>
<evidence type="ECO:0000256" key="5">
    <source>
        <dbReference type="ARBA" id="ARBA00022833"/>
    </source>
</evidence>
<sequence>MVANRKITGELFENDMALTVPQMLIVSRAQNGRFSRKVVADPNLRWQGARIPYVFGDSDEAWRKRIRNTLDYYERETCVRFVEDMTATDFVYFVRGSGCYSAVGKIGGSQGLSIGRGCESLGTISHEIAHSLGLVHEHERPERDSYIRINLQYAIPGTEGNFDKRSSGSIIDFGVPYDLGSVMHYASNAFSSETLRHTVDPIDTKYRSTIGNRVAPSFTDIKQINRVYCADRCANLVNTCRNGGYLNPNDCTRCKCPQGLSGSVCTDLEYSSCGSDLQATFSWQALNYSVSTTCYWRISAYPGGRVRFEVTDVFFKCSPTCSEFLEIKYTADMQLTGFRLCCFPEGGAILSEGPFIIVIIRAVAPSRFALRYISEGGEEPMPSEPVGNSLGGWSAWSTCSERCGACGLRTRRRVCQGRACRQSRYDSQTQICNMKACESGATLKLMRAKAAVVAGMLAGEECAIDEHPNGVARNISLVMMLLMNFLLLIISTVSAHYAIPFGGGGGGGCGCCSPRCFPSQSMCFPRYPRPSPQKTICPPRPPPCPIPEPCPPQFCPPPPICPPPPPPPPPCPPIECPPPCLLVRTPCCPMGFGGIPSIGRSYPLPNKEPYLPYPSKQPCVGGFLPSRIVTPLPPKDVGYVTGESRQTIFTVGAETQVYGVPPDIVLGAAPGEETKYGFQPEENTPDGIPLPDNTRIIGGISSTNMGESGYQDRFLPAASIGENGGRHVAAQQIGARPCESQTSNAIPVAPIGYNFERQPLERGRYVPLGYGGQSYENAGAGAIQPSFYSSQNDCCCRCNTQCRFRRNRHAAFSAHTIDANAKCNSVLLERIIEKV</sequence>